<dbReference type="Proteomes" id="UP000193391">
    <property type="component" value="Unassembled WGS sequence"/>
</dbReference>
<protein>
    <recommendedName>
        <fullName evidence="4">ATP synthase subunit I</fullName>
    </recommendedName>
</protein>
<evidence type="ECO:0000313" key="3">
    <source>
        <dbReference type="Proteomes" id="UP000193391"/>
    </source>
</evidence>
<keyword evidence="1" id="KW-1133">Transmembrane helix</keyword>
<evidence type="ECO:0008006" key="4">
    <source>
        <dbReference type="Google" id="ProtNLM"/>
    </source>
</evidence>
<evidence type="ECO:0000256" key="1">
    <source>
        <dbReference type="SAM" id="Phobius"/>
    </source>
</evidence>
<proteinExistence type="predicted"/>
<reference evidence="2 3" key="1">
    <citation type="submission" date="2014-03" db="EMBL/GenBank/DDBJ databases">
        <title>The draft genome sequence of Thalassospira mesophila JCM 18969.</title>
        <authorList>
            <person name="Lai Q."/>
            <person name="Shao Z."/>
        </authorList>
    </citation>
    <scope>NUCLEOTIDE SEQUENCE [LARGE SCALE GENOMIC DNA]</scope>
    <source>
        <strain evidence="2 3">JCM 18969</strain>
    </source>
</reference>
<keyword evidence="1" id="KW-0472">Membrane</keyword>
<dbReference type="RefSeq" id="WP_158091290.1">
    <property type="nucleotide sequence ID" value="NZ_JFKA01000020.1"/>
</dbReference>
<gene>
    <name evidence="2" type="ORF">TMES_21395</name>
</gene>
<sequence length="96" mass="9952">MMSSDTLPLLLLLPFCFAGGVLLGILYFRCIKVTADLIVSGRKPVLAIALAIARLGLLAGGFALALQTGGFGIIAVLAGVIVGRECVIRRKRGAQA</sequence>
<name>A0A1Y2KV58_9PROT</name>
<dbReference type="Pfam" id="PF12966">
    <property type="entry name" value="AtpR"/>
    <property type="match status" value="1"/>
</dbReference>
<feature type="transmembrane region" description="Helical" evidence="1">
    <location>
        <begin position="6"/>
        <end position="28"/>
    </location>
</feature>
<feature type="transmembrane region" description="Helical" evidence="1">
    <location>
        <begin position="44"/>
        <end position="64"/>
    </location>
</feature>
<evidence type="ECO:0000313" key="2">
    <source>
        <dbReference type="EMBL" id="OSQ35406.1"/>
    </source>
</evidence>
<keyword evidence="1" id="KW-0812">Transmembrane</keyword>
<dbReference type="EMBL" id="JFKA01000020">
    <property type="protein sequence ID" value="OSQ35406.1"/>
    <property type="molecule type" value="Genomic_DNA"/>
</dbReference>
<dbReference type="OrthoDB" id="7866972at2"/>
<keyword evidence="3" id="KW-1185">Reference proteome</keyword>
<dbReference type="AlphaFoldDB" id="A0A1Y2KV58"/>
<accession>A0A1Y2KV58</accession>
<feature type="transmembrane region" description="Helical" evidence="1">
    <location>
        <begin position="70"/>
        <end position="87"/>
    </location>
</feature>
<dbReference type="InterPro" id="IPR017581">
    <property type="entry name" value="AtpR-like"/>
</dbReference>
<dbReference type="STRING" id="1293891.TMES_21395"/>
<comment type="caution">
    <text evidence="2">The sequence shown here is derived from an EMBL/GenBank/DDBJ whole genome shotgun (WGS) entry which is preliminary data.</text>
</comment>
<organism evidence="2 3">
    <name type="scientific">Thalassospira mesophila</name>
    <dbReference type="NCBI Taxonomy" id="1293891"/>
    <lineage>
        <taxon>Bacteria</taxon>
        <taxon>Pseudomonadati</taxon>
        <taxon>Pseudomonadota</taxon>
        <taxon>Alphaproteobacteria</taxon>
        <taxon>Rhodospirillales</taxon>
        <taxon>Thalassospiraceae</taxon>
        <taxon>Thalassospira</taxon>
    </lineage>
</organism>